<keyword evidence="6" id="KW-0808">Transferase</keyword>
<feature type="modified residue" description="4-aspartylphosphate" evidence="13">
    <location>
        <position position="2195"/>
    </location>
</feature>
<dbReference type="InterPro" id="IPR001789">
    <property type="entry name" value="Sig_transdc_resp-reg_receiver"/>
</dbReference>
<feature type="domain" description="Response regulatory" evidence="17">
    <location>
        <begin position="2141"/>
        <end position="2264"/>
    </location>
</feature>
<keyword evidence="11" id="KW-1133">Transmembrane helix</keyword>
<evidence type="ECO:0000313" key="18">
    <source>
        <dbReference type="EMBL" id="KAA8646376.1"/>
    </source>
</evidence>
<dbReference type="Pfam" id="PF00072">
    <property type="entry name" value="Response_reg"/>
    <property type="match status" value="1"/>
</dbReference>
<keyword evidence="8" id="KW-0547">Nucleotide-binding</keyword>
<dbReference type="CDD" id="cd00082">
    <property type="entry name" value="HisKA"/>
    <property type="match status" value="1"/>
</dbReference>
<dbReference type="SMART" id="SM00065">
    <property type="entry name" value="GAF"/>
    <property type="match status" value="1"/>
</dbReference>
<evidence type="ECO:0000256" key="3">
    <source>
        <dbReference type="ARBA" id="ARBA00012438"/>
    </source>
</evidence>
<dbReference type="Proteomes" id="UP000324241">
    <property type="component" value="Unassembled WGS sequence"/>
</dbReference>
<dbReference type="OrthoDB" id="60033at2759"/>
<dbReference type="PROSITE" id="PS50110">
    <property type="entry name" value="RESPONSE_REGULATORY"/>
    <property type="match status" value="1"/>
</dbReference>
<evidence type="ECO:0000256" key="5">
    <source>
        <dbReference type="ARBA" id="ARBA00022553"/>
    </source>
</evidence>
<organism evidence="19 20">
    <name type="scientific">Aspergillus tanneri</name>
    <dbReference type="NCBI Taxonomy" id="1220188"/>
    <lineage>
        <taxon>Eukaryota</taxon>
        <taxon>Fungi</taxon>
        <taxon>Dikarya</taxon>
        <taxon>Ascomycota</taxon>
        <taxon>Pezizomycotina</taxon>
        <taxon>Eurotiomycetes</taxon>
        <taxon>Eurotiomycetidae</taxon>
        <taxon>Eurotiales</taxon>
        <taxon>Aspergillaceae</taxon>
        <taxon>Aspergillus</taxon>
        <taxon>Aspergillus subgen. Circumdati</taxon>
    </lineage>
</organism>
<dbReference type="VEuPathDB" id="FungiDB:EYZ11_008668"/>
<evidence type="ECO:0000259" key="16">
    <source>
        <dbReference type="PROSITE" id="PS50109"/>
    </source>
</evidence>
<evidence type="ECO:0000256" key="13">
    <source>
        <dbReference type="PROSITE-ProRule" id="PRU00169"/>
    </source>
</evidence>
<keyword evidence="20" id="KW-1185">Reference proteome</keyword>
<evidence type="ECO:0000313" key="20">
    <source>
        <dbReference type="Proteomes" id="UP000308092"/>
    </source>
</evidence>
<feature type="domain" description="Protein kinase" evidence="15">
    <location>
        <begin position="57"/>
        <end position="383"/>
    </location>
</feature>
<dbReference type="EC" id="2.7.13.3" evidence="3"/>
<evidence type="ECO:0000259" key="15">
    <source>
        <dbReference type="PROSITE" id="PS50011"/>
    </source>
</evidence>
<keyword evidence="4" id="KW-1003">Cell membrane</keyword>
<evidence type="ECO:0000256" key="9">
    <source>
        <dbReference type="ARBA" id="ARBA00022777"/>
    </source>
</evidence>
<dbReference type="FunFam" id="1.10.287.130:FF:000003">
    <property type="entry name" value="Histidine kinase"/>
    <property type="match status" value="1"/>
</dbReference>
<dbReference type="InterPro" id="IPR000719">
    <property type="entry name" value="Prot_kinase_dom"/>
</dbReference>
<evidence type="ECO:0000256" key="12">
    <source>
        <dbReference type="ARBA" id="ARBA00023136"/>
    </source>
</evidence>
<evidence type="ECO:0000256" key="4">
    <source>
        <dbReference type="ARBA" id="ARBA00022475"/>
    </source>
</evidence>
<dbReference type="InterPro" id="IPR005467">
    <property type="entry name" value="His_kinase_dom"/>
</dbReference>
<feature type="region of interest" description="Disordered" evidence="14">
    <location>
        <begin position="2280"/>
        <end position="2318"/>
    </location>
</feature>
<dbReference type="SUPFAM" id="SSF47384">
    <property type="entry name" value="Homodimeric domain of signal transducing histidine kinase"/>
    <property type="match status" value="1"/>
</dbReference>
<feature type="region of interest" description="Disordered" evidence="14">
    <location>
        <begin position="492"/>
        <end position="558"/>
    </location>
</feature>
<dbReference type="PANTHER" id="PTHR43047:SF46">
    <property type="entry name" value="HISTIDINE KINASE_RESPONSE REGULATOR, PUTATIVE (AFU_ORTHOLOGUE AFUA_3G12550)-RELATED"/>
    <property type="match status" value="1"/>
</dbReference>
<dbReference type="SUPFAM" id="SSF52540">
    <property type="entry name" value="P-loop containing nucleoside triphosphate hydrolases"/>
    <property type="match status" value="1"/>
</dbReference>
<evidence type="ECO:0000256" key="11">
    <source>
        <dbReference type="ARBA" id="ARBA00022989"/>
    </source>
</evidence>
<dbReference type="STRING" id="1220188.A0A4S3JC25"/>
<dbReference type="InterPro" id="IPR003018">
    <property type="entry name" value="GAF"/>
</dbReference>
<feature type="compositionally biased region" description="Low complexity" evidence="14">
    <location>
        <begin position="58"/>
        <end position="69"/>
    </location>
</feature>
<dbReference type="FunFam" id="3.30.450.40:FF:000044">
    <property type="entry name" value="Putative sensor histidine kinase/response regulator"/>
    <property type="match status" value="1"/>
</dbReference>
<feature type="compositionally biased region" description="Low complexity" evidence="14">
    <location>
        <begin position="2282"/>
        <end position="2297"/>
    </location>
</feature>
<dbReference type="Gene3D" id="1.10.510.10">
    <property type="entry name" value="Transferase(Phosphotransferase) domain 1"/>
    <property type="match status" value="1"/>
</dbReference>
<dbReference type="PANTHER" id="PTHR43047">
    <property type="entry name" value="TWO-COMPONENT HISTIDINE PROTEIN KINASE"/>
    <property type="match status" value="1"/>
</dbReference>
<dbReference type="EMBL" id="SOSA01000377">
    <property type="protein sequence ID" value="THC91868.1"/>
    <property type="molecule type" value="Genomic_DNA"/>
</dbReference>
<reference evidence="18 21" key="2">
    <citation type="submission" date="2019-08" db="EMBL/GenBank/DDBJ databases">
        <title>The genome sequence of a newly discovered highly antifungal drug resistant Aspergillus species, Aspergillus tanneri NIH 1004.</title>
        <authorList>
            <person name="Mounaud S."/>
            <person name="Singh I."/>
            <person name="Joardar V."/>
            <person name="Pakala S."/>
            <person name="Pakala S."/>
            <person name="Venepally P."/>
            <person name="Chung J.K."/>
            <person name="Losada L."/>
            <person name="Nierman W.C."/>
        </authorList>
    </citation>
    <scope>NUCLEOTIDE SEQUENCE [LARGE SCALE GENOMIC DNA]</scope>
    <source>
        <strain evidence="18 21">NIH1004</strain>
    </source>
</reference>
<dbReference type="EMBL" id="QUQM01000007">
    <property type="protein sequence ID" value="KAA8646376.1"/>
    <property type="molecule type" value="Genomic_DNA"/>
</dbReference>
<dbReference type="GO" id="GO:0009927">
    <property type="term" value="F:histidine phosphotransfer kinase activity"/>
    <property type="evidence" value="ECO:0007669"/>
    <property type="project" value="TreeGrafter"/>
</dbReference>
<evidence type="ECO:0000256" key="7">
    <source>
        <dbReference type="ARBA" id="ARBA00022692"/>
    </source>
</evidence>
<dbReference type="SUPFAM" id="SSF55781">
    <property type="entry name" value="GAF domain-like"/>
    <property type="match status" value="1"/>
</dbReference>
<accession>A0A4S3JC25</accession>
<feature type="domain" description="Histidine kinase" evidence="16">
    <location>
        <begin position="1880"/>
        <end position="2103"/>
    </location>
</feature>
<dbReference type="FunFam" id="1.10.510.10:FF:000579">
    <property type="entry name" value="Sensor histidine kinase/response regulator, putative"/>
    <property type="match status" value="1"/>
</dbReference>
<dbReference type="RefSeq" id="XP_033425737.1">
    <property type="nucleotide sequence ID" value="XM_033572422.1"/>
</dbReference>
<evidence type="ECO:0000256" key="8">
    <source>
        <dbReference type="ARBA" id="ARBA00022741"/>
    </source>
</evidence>
<proteinExistence type="predicted"/>
<dbReference type="InterPro" id="IPR011009">
    <property type="entry name" value="Kinase-like_dom_sf"/>
</dbReference>
<dbReference type="SUPFAM" id="SSF56112">
    <property type="entry name" value="Protein kinase-like (PK-like)"/>
    <property type="match status" value="1"/>
</dbReference>
<name>A0A4S3JC25_9EURO</name>
<dbReference type="Pfam" id="PF13185">
    <property type="entry name" value="GAF_2"/>
    <property type="match status" value="1"/>
</dbReference>
<comment type="catalytic activity">
    <reaction evidence="1">
        <text>ATP + protein L-histidine = ADP + protein N-phospho-L-histidine.</text>
        <dbReference type="EC" id="2.7.13.3"/>
    </reaction>
</comment>
<dbReference type="Gene3D" id="3.40.50.2300">
    <property type="match status" value="1"/>
</dbReference>
<dbReference type="Gene3D" id="3.30.565.10">
    <property type="entry name" value="Histidine kinase-like ATPase, C-terminal domain"/>
    <property type="match status" value="1"/>
</dbReference>
<dbReference type="Pfam" id="PF13191">
    <property type="entry name" value="AAA_16"/>
    <property type="match status" value="1"/>
</dbReference>
<dbReference type="GeneID" id="54330508"/>
<dbReference type="FunFam" id="3.40.50.2300:FF:000285">
    <property type="entry name" value="Putative sensor histidine kinase/response regulator"/>
    <property type="match status" value="1"/>
</dbReference>
<dbReference type="PRINTS" id="PR00344">
    <property type="entry name" value="BCTRLSENSOR"/>
</dbReference>
<dbReference type="InterPro" id="IPR011006">
    <property type="entry name" value="CheY-like_superfamily"/>
</dbReference>
<dbReference type="CDD" id="cd17546">
    <property type="entry name" value="REC_hyHK_CKI1_RcsC-like"/>
    <property type="match status" value="1"/>
</dbReference>
<dbReference type="Proteomes" id="UP000308092">
    <property type="component" value="Unassembled WGS sequence"/>
</dbReference>
<feature type="compositionally biased region" description="Polar residues" evidence="14">
    <location>
        <begin position="534"/>
        <end position="544"/>
    </location>
</feature>
<dbReference type="GO" id="GO:0005524">
    <property type="term" value="F:ATP binding"/>
    <property type="evidence" value="ECO:0007669"/>
    <property type="project" value="UniProtKB-KW"/>
</dbReference>
<evidence type="ECO:0000313" key="21">
    <source>
        <dbReference type="Proteomes" id="UP000324241"/>
    </source>
</evidence>
<keyword evidence="7" id="KW-0812">Transmembrane</keyword>
<evidence type="ECO:0000256" key="2">
    <source>
        <dbReference type="ARBA" id="ARBA00004651"/>
    </source>
</evidence>
<dbReference type="InterPro" id="IPR003594">
    <property type="entry name" value="HATPase_dom"/>
</dbReference>
<dbReference type="GO" id="GO:0000155">
    <property type="term" value="F:phosphorelay sensor kinase activity"/>
    <property type="evidence" value="ECO:0007669"/>
    <property type="project" value="InterPro"/>
</dbReference>
<dbReference type="Gene3D" id="3.30.450.40">
    <property type="match status" value="1"/>
</dbReference>
<dbReference type="PROSITE" id="PS50109">
    <property type="entry name" value="HIS_KIN"/>
    <property type="match status" value="1"/>
</dbReference>
<dbReference type="SUPFAM" id="SSF52172">
    <property type="entry name" value="CheY-like"/>
    <property type="match status" value="1"/>
</dbReference>
<keyword evidence="9" id="KW-0418">Kinase</keyword>
<dbReference type="InterPro" id="IPR036097">
    <property type="entry name" value="HisK_dim/P_sf"/>
</dbReference>
<dbReference type="Gene3D" id="1.10.287.130">
    <property type="match status" value="1"/>
</dbReference>
<dbReference type="CDD" id="cd16922">
    <property type="entry name" value="HATPase_EvgS-ArcB-TorS-like"/>
    <property type="match status" value="1"/>
</dbReference>
<dbReference type="InterPro" id="IPR027417">
    <property type="entry name" value="P-loop_NTPase"/>
</dbReference>
<reference evidence="19 20" key="1">
    <citation type="submission" date="2019-03" db="EMBL/GenBank/DDBJ databases">
        <title>The genome sequence of a newly discovered highly antifungal drug resistant Aspergillus species, Aspergillus tanneri NIH 1004.</title>
        <authorList>
            <person name="Mounaud S."/>
            <person name="Singh I."/>
            <person name="Joardar V."/>
            <person name="Pakala S."/>
            <person name="Pakala S."/>
            <person name="Venepally P."/>
            <person name="Hoover J."/>
            <person name="Nierman W."/>
            <person name="Chung J."/>
            <person name="Losada L."/>
        </authorList>
    </citation>
    <scope>NUCLEOTIDE SEQUENCE [LARGE SCALE GENOMIC DNA]</scope>
    <source>
        <strain evidence="19 20">NIH1004</strain>
    </source>
</reference>
<dbReference type="Pfam" id="PF00512">
    <property type="entry name" value="HisKA"/>
    <property type="match status" value="1"/>
</dbReference>
<dbReference type="FunFam" id="3.30.565.10:FF:000010">
    <property type="entry name" value="Sensor histidine kinase RcsC"/>
    <property type="match status" value="1"/>
</dbReference>
<dbReference type="InterPro" id="IPR003661">
    <property type="entry name" value="HisK_dim/P_dom"/>
</dbReference>
<dbReference type="GO" id="GO:0005886">
    <property type="term" value="C:plasma membrane"/>
    <property type="evidence" value="ECO:0007669"/>
    <property type="project" value="UniProtKB-SubCell"/>
</dbReference>
<comment type="caution">
    <text evidence="19">The sequence shown here is derived from an EMBL/GenBank/DDBJ whole genome shotgun (WGS) entry which is preliminary data.</text>
</comment>
<protein>
    <recommendedName>
        <fullName evidence="3">histidine kinase</fullName>
        <ecNumber evidence="3">2.7.13.3</ecNumber>
    </recommendedName>
</protein>
<dbReference type="InterPro" id="IPR004358">
    <property type="entry name" value="Sig_transdc_His_kin-like_C"/>
</dbReference>
<evidence type="ECO:0000256" key="1">
    <source>
        <dbReference type="ARBA" id="ARBA00000085"/>
    </source>
</evidence>
<dbReference type="SUPFAM" id="SSF55874">
    <property type="entry name" value="ATPase domain of HSP90 chaperone/DNA topoisomerase II/histidine kinase"/>
    <property type="match status" value="1"/>
</dbReference>
<sequence length="2318" mass="257889">MEDSNILGEDLPFPPARLFERLAHLPGYTWDPSIEPFHSTYNHWHVYGLRHSVESDVSTPAATSSGPSSLARNSPRTESRPPFRHHWRSSLSESSSEISLSRVDHETIWVPVIARVSSHVVRLEREFHMIRSIVQTSDPDCNHTIRPIDLIRLPRDPGDAGPLLVAIFESPGLNMLQELVTFGPAWFAVGSKNDSNDSTPGEQVSLPVFIDFAIGTCDCLEILHYGLKTVHGEIRGDAFHFNREEGSVRLTNTGNGAKSFDNVLSEGWSSLSRELGVKNKLQFIAPEQTGRMPTEPDSRTDIYALGVLFWTMLVGKPAFTGSDPVEVVQNVLGKKLPPVSAKRMDIPDAVSAVIQKMTQKAVNERYHTISSVKRDLTQISQLLGDGDSEALKDFQIAQRDVSSFFTLPTGMFGRREEYNKIISVVERVHRRQQSAYAKATAQISSGVGSSSSISDGRVDSFEVASGSSDSGSFNLKTNTSNGGVYNLGRVSTHESIHSTESSLSTPRPGIPSSKAKSPVDSRASWENADRDSHPSTSVNSQNHADSFAPGNRHKTAQKLRRAGRCEVITINGVAGIGKTDLLNRVQPAIRKLGYIAIARLDRARRVPFEPFAKILAGLLRQIFSERDVTTDYHNNVRTALQPMWPTLHRVLDLPEQLMSSGGSDKEVSHKLSAARHIFKEFSTKGEPSKRVVLPVLDGGPNSVDFFLSNAALKNMRLMETFLEILKILSQYRLICVCVDDLHYADEETLELVMNIIKANIPCVLILSSRKADLESDTVKSLFETDNSVTRIVLKPLGEEEIIQIVAATMHQEPNAMLTPLSAVILEKSVGNPFYVRMMLETCYSKNCIWYSWKDSRWEFDLDRIFTEFVAPRYGEGLGLGFIARRLQEIPAAARSILVWGALLGSPFAFSLVQKLLTSEFLYSSDDDEAVDLTCPQNANLIRQTEADIVVGLQYLVQANLVSPGKTDDEFRFANDRIAQAAASLTEGRNVEKMHFIISQALMKYYHDGRSRYSMARHVGLASRIIKSRVVQRLDYRKILWDAAQTAAQSGARPTALWYFRHCIALLQENPWDDNNADVYYDETLRLHIATAEMSWSQGHNTESLDLLDQVLNHGKSAVCKSRAWIVKAKIYAQMGRHLRSMDALLTCLDELGVHLREFTTYEECDAAYNHLKAYLEEAGLDAIVRKPISKDINMITIGTVMAEAMAVTYWDDALTFYRMAIEMMNLHLFKGGFVQISIGCSHLAMISFSRFRDLELAVKLSDHSLNLLERCPEPWTQSRGSIVHNLYVSHLRVPLSSTLPALESSVEVSLSMGDPYVTLISLSSMAMTRLFLGHDMAQLESFCTENPEDIPEWSHDTRGGASLVAVRQVARALQGKTSYRDPATIMSDEQHYTSEYITFLGNSSSNADRPRDIYWGLAMMPLFIYGHHTKAVELGVQMMDTMPRLWSARVAYIVYFYLSLSLLTLHNDYPDRGYLGENLQQVLKYKAEVDLARSACDANYGMWSLILEALVSEVRSDHTSAVQAFEIHGWPLEEALALELHGEFLIRRGAKRAARSIMQDAIAAWASISAIGKVAQLTEKHEWLLKTATSSRTADVGCQTVDSLLGINRSTGPEHIDVPRNVEEDDRKRWIEQYGVTTGDRSLDISSVGLDIIDLSSILESSQVMSSELQIDKLLTKMIEMVLESCNGSDFAVIATNFDGSFTVTAAGDLEKGQKAFLDGLPFSEIEDKMAQHISHYVMRTREEVLVHNVLEDERFSNVSESYQTRYPLGRSVIALPIMQAEHLLGVIHIEGKPNSFTQRNLVVLHLLCNQIGISLSNALLFREVRKVSATNASMVEAQKRALAQAREAEQKAKVAEAEAKHNVKLKEDAAKAKSIFLANISHDLRTPMNGVIGLSELLKGTKMDKEQDEYVESIRVCADTLLTLINDILDFSKLEAGKMKISTVPLNIKETISEVVRALRYTHRDRGLETIEDLEQVPPDLVVLGDPVRLHQIFMNLLSNSYKFTPKGSVTVKALVNREGKGRVRLECTVSDTGIGIPEEQKSRLFRPFSQADSSTARSYGGSGLGLSICKAIIEDVLGGAIWLDSTPGVGTNVTFHLSFNKAKDAFSKTPWSKSMKQGETDPSTITVRDLTMVPRDQIRVCIAEDNPINQKIAVKFVTGLNLQCEAYSDGRQAVDALRTRSREGNPFHVVLMDVQMPTLDGYNATRELRRDPDPNVNKALVIAMTASAIEGDREKCLSAGMNNYLPKPVRSTVLSEMLDQYLAPVPTYTRTRLAFRGSVSNESGTPNSSASSGSEKAIKLTPNEQKKPPQDSSETN</sequence>
<dbReference type="SMART" id="SM00388">
    <property type="entry name" value="HisKA"/>
    <property type="match status" value="1"/>
</dbReference>
<evidence type="ECO:0000256" key="6">
    <source>
        <dbReference type="ARBA" id="ARBA00022679"/>
    </source>
</evidence>
<evidence type="ECO:0000256" key="10">
    <source>
        <dbReference type="ARBA" id="ARBA00022840"/>
    </source>
</evidence>
<comment type="subcellular location">
    <subcellularLocation>
        <location evidence="2">Cell membrane</location>
        <topology evidence="2">Multi-pass membrane protein</topology>
    </subcellularLocation>
</comment>
<dbReference type="PROSITE" id="PS50011">
    <property type="entry name" value="PROTEIN_KINASE_DOM"/>
    <property type="match status" value="1"/>
</dbReference>
<dbReference type="InterPro" id="IPR036890">
    <property type="entry name" value="HATPase_C_sf"/>
</dbReference>
<dbReference type="SMART" id="SM00448">
    <property type="entry name" value="REC"/>
    <property type="match status" value="1"/>
</dbReference>
<evidence type="ECO:0000259" key="17">
    <source>
        <dbReference type="PROSITE" id="PS50110"/>
    </source>
</evidence>
<gene>
    <name evidence="18" type="ORF">ATNIH1004_007806</name>
    <name evidence="19" type="ORF">EYZ11_008668</name>
</gene>
<keyword evidence="10" id="KW-0067">ATP-binding</keyword>
<dbReference type="InterPro" id="IPR029016">
    <property type="entry name" value="GAF-like_dom_sf"/>
</dbReference>
<evidence type="ECO:0000313" key="19">
    <source>
        <dbReference type="EMBL" id="THC91868.1"/>
    </source>
</evidence>
<feature type="region of interest" description="Disordered" evidence="14">
    <location>
        <begin position="57"/>
        <end position="88"/>
    </location>
</feature>
<keyword evidence="5 13" id="KW-0597">Phosphoprotein</keyword>
<dbReference type="SMART" id="SM00387">
    <property type="entry name" value="HATPase_c"/>
    <property type="match status" value="1"/>
</dbReference>
<dbReference type="InterPro" id="IPR041664">
    <property type="entry name" value="AAA_16"/>
</dbReference>
<evidence type="ECO:0000256" key="14">
    <source>
        <dbReference type="SAM" id="MobiDB-lite"/>
    </source>
</evidence>
<dbReference type="Pfam" id="PF02518">
    <property type="entry name" value="HATPase_c"/>
    <property type="match status" value="1"/>
</dbReference>
<keyword evidence="12" id="KW-0472">Membrane</keyword>